<dbReference type="Proteomes" id="UP000593577">
    <property type="component" value="Unassembled WGS sequence"/>
</dbReference>
<dbReference type="EMBL" id="JABFAA010000003">
    <property type="protein sequence ID" value="MBA0678811.1"/>
    <property type="molecule type" value="Genomic_DNA"/>
</dbReference>
<protein>
    <submittedName>
        <fullName evidence="2">Uncharacterized protein</fullName>
    </submittedName>
</protein>
<evidence type="ECO:0000313" key="2">
    <source>
        <dbReference type="EMBL" id="MBA0678811.1"/>
    </source>
</evidence>
<evidence type="ECO:0000313" key="3">
    <source>
        <dbReference type="Proteomes" id="UP000593577"/>
    </source>
</evidence>
<keyword evidence="1" id="KW-0472">Membrane</keyword>
<reference evidence="2 3" key="1">
    <citation type="journal article" date="2019" name="Genome Biol. Evol.">
        <title>Insights into the evolution of the New World diploid cottons (Gossypium, subgenus Houzingenia) based on genome sequencing.</title>
        <authorList>
            <person name="Grover C.E."/>
            <person name="Arick M.A. 2nd"/>
            <person name="Thrash A."/>
            <person name="Conover J.L."/>
            <person name="Sanders W.S."/>
            <person name="Peterson D.G."/>
            <person name="Frelichowski J.E."/>
            <person name="Scheffler J.A."/>
            <person name="Scheffler B.E."/>
            <person name="Wendel J.F."/>
        </authorList>
    </citation>
    <scope>NUCLEOTIDE SEQUENCE [LARGE SCALE GENOMIC DNA]</scope>
    <source>
        <strain evidence="2">185</strain>
        <tissue evidence="2">Leaf</tissue>
    </source>
</reference>
<gene>
    <name evidence="2" type="ORF">Goari_020133</name>
</gene>
<proteinExistence type="predicted"/>
<evidence type="ECO:0000256" key="1">
    <source>
        <dbReference type="SAM" id="Phobius"/>
    </source>
</evidence>
<organism evidence="2 3">
    <name type="scientific">Gossypium aridum</name>
    <name type="common">American cotton</name>
    <name type="synonym">Erioxylum aridum</name>
    <dbReference type="NCBI Taxonomy" id="34290"/>
    <lineage>
        <taxon>Eukaryota</taxon>
        <taxon>Viridiplantae</taxon>
        <taxon>Streptophyta</taxon>
        <taxon>Embryophyta</taxon>
        <taxon>Tracheophyta</taxon>
        <taxon>Spermatophyta</taxon>
        <taxon>Magnoliopsida</taxon>
        <taxon>eudicotyledons</taxon>
        <taxon>Gunneridae</taxon>
        <taxon>Pentapetalae</taxon>
        <taxon>rosids</taxon>
        <taxon>malvids</taxon>
        <taxon>Malvales</taxon>
        <taxon>Malvaceae</taxon>
        <taxon>Malvoideae</taxon>
        <taxon>Gossypium</taxon>
    </lineage>
</organism>
<keyword evidence="1" id="KW-1133">Transmembrane helix</keyword>
<feature type="transmembrane region" description="Helical" evidence="1">
    <location>
        <begin position="81"/>
        <end position="100"/>
    </location>
</feature>
<comment type="caution">
    <text evidence="2">The sequence shown here is derived from an EMBL/GenBank/DDBJ whole genome shotgun (WGS) entry which is preliminary data.</text>
</comment>
<keyword evidence="3" id="KW-1185">Reference proteome</keyword>
<feature type="transmembrane region" description="Helical" evidence="1">
    <location>
        <begin position="6"/>
        <end position="31"/>
    </location>
</feature>
<dbReference type="AlphaFoldDB" id="A0A7J8WUT1"/>
<name>A0A7J8WUT1_GOSAI</name>
<sequence>MEGDGVALACLISGILFAVLGLASFSILWAVNWRPWRIYSKARLMLCALSMSVFVLFQLDFRPKMAEYFTRTSTGYAMCSFISSGMGDCFISSCGAYHVGMLANHNIRQRYCWSGSNNGRHCSIIGILFNYALVEDSMAKLKYAS</sequence>
<accession>A0A7J8WUT1</accession>
<keyword evidence="1" id="KW-0812">Transmembrane</keyword>
<feature type="transmembrane region" description="Helical" evidence="1">
    <location>
        <begin position="43"/>
        <end position="61"/>
    </location>
</feature>